<feature type="compositionally biased region" description="Low complexity" evidence="1">
    <location>
        <begin position="113"/>
        <end position="132"/>
    </location>
</feature>
<evidence type="ECO:0000313" key="3">
    <source>
        <dbReference type="Proteomes" id="UP001185069"/>
    </source>
</evidence>
<keyword evidence="3" id="KW-1185">Reference proteome</keyword>
<evidence type="ECO:0000256" key="1">
    <source>
        <dbReference type="SAM" id="MobiDB-lite"/>
    </source>
</evidence>
<proteinExistence type="predicted"/>
<protein>
    <submittedName>
        <fullName evidence="2">Uncharacterized protein</fullName>
    </submittedName>
</protein>
<feature type="region of interest" description="Disordered" evidence="1">
    <location>
        <begin position="113"/>
        <end position="139"/>
    </location>
</feature>
<gene>
    <name evidence="2" type="ORF">JOE69_002151</name>
</gene>
<comment type="caution">
    <text evidence="2">The sequence shown here is derived from an EMBL/GenBank/DDBJ whole genome shotgun (WGS) entry which is preliminary data.</text>
</comment>
<sequence>MRLKVLQILPRKSFQLLSIGIASTVLILTSTAGPVTAVSTPAIQDGIFVVTSGGEPLENGIARQAAKDPAYKEAALKLLDGWKSGTAASRDVPLNTVPSESVIDNALSMIASPETVPQTSQSPSTTRTASTPGNTATYPVRGGPLGDFSYWGGNPMLQIDGQFCGSSGCRVTDRYVVRATVSPGVQSSRIELQSTYFPNSGNFSAQAVSSIAITRGRDVGYGRSVTGGGGPSGHYLNSWERLSGKRLTVALELNLQTPRGPYFDAAKTADCIGRTGSDTRCFYQ</sequence>
<evidence type="ECO:0000313" key="2">
    <source>
        <dbReference type="EMBL" id="MDR6269913.1"/>
    </source>
</evidence>
<organism evidence="2 3">
    <name type="scientific">Arthrobacter russicus</name>
    <dbReference type="NCBI Taxonomy" id="172040"/>
    <lineage>
        <taxon>Bacteria</taxon>
        <taxon>Bacillati</taxon>
        <taxon>Actinomycetota</taxon>
        <taxon>Actinomycetes</taxon>
        <taxon>Micrococcales</taxon>
        <taxon>Micrococcaceae</taxon>
        <taxon>Arthrobacter</taxon>
    </lineage>
</organism>
<name>A0ABU1JBV7_9MICC</name>
<accession>A0ABU1JBV7</accession>
<dbReference type="EMBL" id="JAVDQF010000001">
    <property type="protein sequence ID" value="MDR6269913.1"/>
    <property type="molecule type" value="Genomic_DNA"/>
</dbReference>
<dbReference type="Proteomes" id="UP001185069">
    <property type="component" value="Unassembled WGS sequence"/>
</dbReference>
<reference evidence="2 3" key="1">
    <citation type="submission" date="2023-07" db="EMBL/GenBank/DDBJ databases">
        <title>Sequencing the genomes of 1000 actinobacteria strains.</title>
        <authorList>
            <person name="Klenk H.-P."/>
        </authorList>
    </citation>
    <scope>NUCLEOTIDE SEQUENCE [LARGE SCALE GENOMIC DNA]</scope>
    <source>
        <strain evidence="2 3">DSM 14555</strain>
    </source>
</reference>